<evidence type="ECO:0000256" key="3">
    <source>
        <dbReference type="ARBA" id="ARBA00044072"/>
    </source>
</evidence>
<proteinExistence type="inferred from homology"/>
<dbReference type="GeneID" id="107068046"/>
<reference evidence="6" key="1">
    <citation type="submission" date="2025-08" db="UniProtKB">
        <authorList>
            <consortium name="RefSeq"/>
        </authorList>
    </citation>
    <scope>IDENTIFICATION</scope>
    <source>
        <tissue evidence="6">Whole body</tissue>
    </source>
</reference>
<evidence type="ECO:0000313" key="6">
    <source>
        <dbReference type="RefSeq" id="XP_015179535.1"/>
    </source>
</evidence>
<dbReference type="InterPro" id="IPR021475">
    <property type="entry name" value="Pants/Emi1-like"/>
</dbReference>
<accession>A0ABM1IH48</accession>
<comment type="similarity">
    <text evidence="1">Belongs to the UPF0545 family.</text>
</comment>
<evidence type="ECO:0000256" key="1">
    <source>
        <dbReference type="ARBA" id="ARBA00006412"/>
    </source>
</evidence>
<dbReference type="Pfam" id="PF11326">
    <property type="entry name" value="PANTS-like"/>
    <property type="match status" value="1"/>
</dbReference>
<evidence type="ECO:0000256" key="2">
    <source>
        <dbReference type="ARBA" id="ARBA00043942"/>
    </source>
</evidence>
<gene>
    <name evidence="6" type="primary">LOC107068046</name>
</gene>
<name>A0ABM1IH48_POLDO</name>
<organism evidence="5 6">
    <name type="scientific">Polistes dominula</name>
    <name type="common">European paper wasp</name>
    <name type="synonym">Vespa dominula</name>
    <dbReference type="NCBI Taxonomy" id="743375"/>
    <lineage>
        <taxon>Eukaryota</taxon>
        <taxon>Metazoa</taxon>
        <taxon>Ecdysozoa</taxon>
        <taxon>Arthropoda</taxon>
        <taxon>Hexapoda</taxon>
        <taxon>Insecta</taxon>
        <taxon>Pterygota</taxon>
        <taxon>Neoptera</taxon>
        <taxon>Endopterygota</taxon>
        <taxon>Hymenoptera</taxon>
        <taxon>Apocrita</taxon>
        <taxon>Aculeata</taxon>
        <taxon>Vespoidea</taxon>
        <taxon>Vespidae</taxon>
        <taxon>Polistinae</taxon>
        <taxon>Polistini</taxon>
        <taxon>Polistes</taxon>
    </lineage>
</organism>
<evidence type="ECO:0000256" key="4">
    <source>
        <dbReference type="ARBA" id="ARBA00044235"/>
    </source>
</evidence>
<dbReference type="PANTHER" id="PTHR28052">
    <property type="entry name" value="UPF0545 PROTEIN C22ORF39"/>
    <property type="match status" value="1"/>
</dbReference>
<protein>
    <recommendedName>
        <fullName evidence="3">Synaptic plasticity regulator PANTS</fullName>
    </recommendedName>
    <alternativeName>
        <fullName evidence="4">Plasticity-associated neural transcript short</fullName>
    </alternativeName>
</protein>
<dbReference type="PANTHER" id="PTHR28052:SF1">
    <property type="entry name" value="UPF0545 PROTEIN C22ORF39"/>
    <property type="match status" value="1"/>
</dbReference>
<keyword evidence="5" id="KW-1185">Reference proteome</keyword>
<dbReference type="Proteomes" id="UP000694924">
    <property type="component" value="Unplaced"/>
</dbReference>
<sequence length="144" mass="17799">MAKVIAKEENHFKDSWMIRPCEIYLDEYKECKHLRSRFHQYFIHGHKIDCSSWQKDFHYCKIWEENQSKEAYEALITSENEHRMNRLKGHIGNKVWERRNKPPEDWNSPLPEWMEEKFKDSYLEKMKNKEIQEKIESLKYEGQM</sequence>
<evidence type="ECO:0000313" key="5">
    <source>
        <dbReference type="Proteomes" id="UP000694924"/>
    </source>
</evidence>
<dbReference type="RefSeq" id="XP_015179535.1">
    <property type="nucleotide sequence ID" value="XM_015324049.1"/>
</dbReference>
<comment type="subcellular location">
    <subcellularLocation>
        <location evidence="2">Synaptic cleft</location>
    </subcellularLocation>
</comment>